<gene>
    <name evidence="1" type="ORF">NPIL_324801</name>
</gene>
<comment type="caution">
    <text evidence="1">The sequence shown here is derived from an EMBL/GenBank/DDBJ whole genome shotgun (WGS) entry which is preliminary data.</text>
</comment>
<accession>A0A8X6TGN3</accession>
<dbReference type="Proteomes" id="UP000887013">
    <property type="component" value="Unassembled WGS sequence"/>
</dbReference>
<evidence type="ECO:0000313" key="2">
    <source>
        <dbReference type="Proteomes" id="UP000887013"/>
    </source>
</evidence>
<protein>
    <submittedName>
        <fullName evidence="1">Uncharacterized protein</fullName>
    </submittedName>
</protein>
<keyword evidence="2" id="KW-1185">Reference proteome</keyword>
<reference evidence="1" key="1">
    <citation type="submission" date="2020-08" db="EMBL/GenBank/DDBJ databases">
        <title>Multicomponent nature underlies the extraordinary mechanical properties of spider dragline silk.</title>
        <authorList>
            <person name="Kono N."/>
            <person name="Nakamura H."/>
            <person name="Mori M."/>
            <person name="Yoshida Y."/>
            <person name="Ohtoshi R."/>
            <person name="Malay A.D."/>
            <person name="Moran D.A.P."/>
            <person name="Tomita M."/>
            <person name="Numata K."/>
            <person name="Arakawa K."/>
        </authorList>
    </citation>
    <scope>NUCLEOTIDE SEQUENCE</scope>
</reference>
<dbReference type="OrthoDB" id="10589556at2759"/>
<dbReference type="EMBL" id="BMAW01104488">
    <property type="protein sequence ID" value="GFT14794.1"/>
    <property type="molecule type" value="Genomic_DNA"/>
</dbReference>
<dbReference type="AlphaFoldDB" id="A0A8X6TGN3"/>
<evidence type="ECO:0000313" key="1">
    <source>
        <dbReference type="EMBL" id="GFT14794.1"/>
    </source>
</evidence>
<name>A0A8X6TGN3_NEPPI</name>
<organism evidence="1 2">
    <name type="scientific">Nephila pilipes</name>
    <name type="common">Giant wood spider</name>
    <name type="synonym">Nephila maculata</name>
    <dbReference type="NCBI Taxonomy" id="299642"/>
    <lineage>
        <taxon>Eukaryota</taxon>
        <taxon>Metazoa</taxon>
        <taxon>Ecdysozoa</taxon>
        <taxon>Arthropoda</taxon>
        <taxon>Chelicerata</taxon>
        <taxon>Arachnida</taxon>
        <taxon>Araneae</taxon>
        <taxon>Araneomorphae</taxon>
        <taxon>Entelegynae</taxon>
        <taxon>Araneoidea</taxon>
        <taxon>Nephilidae</taxon>
        <taxon>Nephila</taxon>
    </lineage>
</organism>
<sequence length="120" mass="14081">MEKYHRGSICPFFPGNLDKEYYKDVLEKIGFKDVRSERKDTIIEYNPGQENFENLLQVREQSFAIPESLKNRFKRETLKFLAELLDGPETGPLHYTSREIYLFAVKPFDSNVSEVEKPSV</sequence>
<proteinExistence type="predicted"/>